<dbReference type="Gene3D" id="3.90.70.80">
    <property type="match status" value="1"/>
</dbReference>
<keyword evidence="10" id="KW-1185">Reference proteome</keyword>
<dbReference type="PROSITE" id="PS50802">
    <property type="entry name" value="OTU"/>
    <property type="match status" value="1"/>
</dbReference>
<dbReference type="GO" id="GO:0061578">
    <property type="term" value="F:K63-linked deubiquitinase activity"/>
    <property type="evidence" value="ECO:0007669"/>
    <property type="project" value="TreeGrafter"/>
</dbReference>
<evidence type="ECO:0000256" key="4">
    <source>
        <dbReference type="ARBA" id="ARBA00022786"/>
    </source>
</evidence>
<feature type="compositionally biased region" description="Polar residues" evidence="6">
    <location>
        <begin position="584"/>
        <end position="603"/>
    </location>
</feature>
<evidence type="ECO:0000259" key="7">
    <source>
        <dbReference type="PROSITE" id="PS50304"/>
    </source>
</evidence>
<dbReference type="SUPFAM" id="SSF63748">
    <property type="entry name" value="Tudor/PWWP/MBT"/>
    <property type="match status" value="1"/>
</dbReference>
<feature type="region of interest" description="Disordered" evidence="6">
    <location>
        <begin position="223"/>
        <end position="244"/>
    </location>
</feature>
<dbReference type="EMBL" id="VFJC01000017">
    <property type="protein sequence ID" value="KAB5546710.1"/>
    <property type="molecule type" value="Genomic_DNA"/>
</dbReference>
<evidence type="ECO:0000313" key="9">
    <source>
        <dbReference type="EMBL" id="KAB5546710.1"/>
    </source>
</evidence>
<reference evidence="9 10" key="1">
    <citation type="submission" date="2019-06" db="EMBL/GenBank/DDBJ databases">
        <title>A chromosome-scale genome assembly of the striped catfish, Pangasianodon hypophthalmus.</title>
        <authorList>
            <person name="Wen M."/>
            <person name="Zahm M."/>
            <person name="Roques C."/>
            <person name="Cabau C."/>
            <person name="Klopp C."/>
            <person name="Donnadieu C."/>
            <person name="Jouanno E."/>
            <person name="Avarre J.-C."/>
            <person name="Campet M."/>
            <person name="Ha T.T.T."/>
            <person name="Dugue R."/>
            <person name="Lampietro C."/>
            <person name="Louis A."/>
            <person name="Herpin A."/>
            <person name="Echchiki A."/>
            <person name="Berthelot C."/>
            <person name="Parey E."/>
            <person name="Roest-Crollius H."/>
            <person name="Braasch I."/>
            <person name="Postlethwait J."/>
            <person name="Bobe J."/>
            <person name="Montfort J."/>
            <person name="Bouchez O."/>
            <person name="Begum T."/>
            <person name="Schartl M."/>
            <person name="Guiguen Y."/>
        </authorList>
    </citation>
    <scope>NUCLEOTIDE SEQUENCE [LARGE SCALE GENOMIC DNA]</scope>
    <source>
        <strain evidence="9 10">Indonesia</strain>
        <tissue evidence="9">Blood</tissue>
    </source>
</reference>
<accession>A0A5N5LVD5</accession>
<dbReference type="Proteomes" id="UP000327468">
    <property type="component" value="Chromosome 16"/>
</dbReference>
<feature type="compositionally biased region" description="Polar residues" evidence="6">
    <location>
        <begin position="761"/>
        <end position="779"/>
    </location>
</feature>
<feature type="compositionally biased region" description="Acidic residues" evidence="6">
    <location>
        <begin position="226"/>
        <end position="244"/>
    </location>
</feature>
<dbReference type="SUPFAM" id="SSF54001">
    <property type="entry name" value="Cysteine proteinases"/>
    <property type="match status" value="1"/>
</dbReference>
<feature type="compositionally biased region" description="Polar residues" evidence="6">
    <location>
        <begin position="652"/>
        <end position="679"/>
    </location>
</feature>
<dbReference type="InterPro" id="IPR003323">
    <property type="entry name" value="OTU_dom"/>
</dbReference>
<comment type="catalytic activity">
    <reaction evidence="1">
        <text>Thiol-dependent hydrolysis of ester, thioester, amide, peptide and isopeptide bonds formed by the C-terminal Gly of ubiquitin (a 76-residue protein attached to proteins as an intracellular targeting signal).</text>
        <dbReference type="EC" id="3.4.19.12"/>
    </reaction>
</comment>
<feature type="domain" description="OTU" evidence="8">
    <location>
        <begin position="62"/>
        <end position="183"/>
    </location>
</feature>
<feature type="region of interest" description="Disordered" evidence="6">
    <location>
        <begin position="751"/>
        <end position="900"/>
    </location>
</feature>
<evidence type="ECO:0000256" key="1">
    <source>
        <dbReference type="ARBA" id="ARBA00000707"/>
    </source>
</evidence>
<dbReference type="InterPro" id="IPR050704">
    <property type="entry name" value="Peptidase_C85-like"/>
</dbReference>
<dbReference type="GO" id="GO:1903093">
    <property type="term" value="P:regulation of protein K48-linked deubiquitination"/>
    <property type="evidence" value="ECO:0007669"/>
    <property type="project" value="TreeGrafter"/>
</dbReference>
<feature type="compositionally biased region" description="Low complexity" evidence="6">
    <location>
        <begin position="861"/>
        <end position="870"/>
    </location>
</feature>
<feature type="compositionally biased region" description="Polar residues" evidence="6">
    <location>
        <begin position="632"/>
        <end position="641"/>
    </location>
</feature>
<evidence type="ECO:0000256" key="6">
    <source>
        <dbReference type="SAM" id="MobiDB-lite"/>
    </source>
</evidence>
<feature type="compositionally biased region" description="Low complexity" evidence="6">
    <location>
        <begin position="552"/>
        <end position="578"/>
    </location>
</feature>
<comment type="caution">
    <text evidence="9">The sequence shown here is derived from an EMBL/GenBank/DDBJ whole genome shotgun (WGS) entry which is preliminary data.</text>
</comment>
<feature type="region of interest" description="Disordered" evidence="6">
    <location>
        <begin position="995"/>
        <end position="1015"/>
    </location>
</feature>
<feature type="domain" description="Tudor" evidence="7">
    <location>
        <begin position="319"/>
        <end position="379"/>
    </location>
</feature>
<sequence length="1352" mass="145374">CVCRLYLCHCSICSSEIYEFPVQTPTLLSYLVMESGAGASMQQNDEKSVEKLMDEQLRAKGLYRKKIAKDGSCLFRAVAEQVLHCQSLHTRVRAECVKYLRQKRDLYESFIEGDFEEYLHTLQDPQSWVGQVEISALAVLYKHDFIIYQQPGEPPVNITENGYPNKVLLCFLNGNHYDCVYPISSVRNAALCQSILYELLYERVYGVDRSVLTPSLRVSKANNEAIETEERESSGDSDLDEGEDFWSSEATGKTAGVNNRTAYKGRGRGQARGLGRGCLLRKVQESLSPTLFRNVEYEVWLRSKRVQQRRDFCMAAGMHYKAGDKCQVRLNNTDRFYSAYIQDVSPDDGPVTVFIEELGEKYSVSLWNLRTPSEDSWSTVPEKSKRQTASSSNGPTGERDTRPGRKPMRSVSHGPTASSGSTPGNRIQQQHSWPPQAIVEPQSVGKNGSSRRSDQGAGGLSVLPVEEDEHALLELLNKDEENFPTLEASAQAASVEGSRRAEKKGSRKKAGSDTKEQSLNPIHKAERGKQAKKGSVDQDQRISPPPKEEPNPTLSTTLPAPTAPKSTKAAPASTAAPARVPYKASSSLSARIPPIQSQTTPALSTRPPVSFHTTPIQSSTAPAPSTRPPDSLHTTPIQSQIAPAASTRPPDSCQTTPMQSSTAPAPSTSVDSFHTTPIKSPTAPAPSTRPIVLFEDTSIESQAALEPSEVIPVSSQSTLIQPQTLPMLATSVPTPVSSHCTPTPCLALPKPIPLTPPSLPQNSSQTIQSQVSDPTTAVTTPVPLNPVPEATTTPIPSQSTTVPLSPATPAPNPVSTPLSSPSSAQTAPASTHALSQTTSVTAQGPVPAPSQITSAAEVSGSADLSAASKSPPAPTASEQSDAAGVHTPVHVPHSITPPAQPSLAPSYPVGFGIHLPYPPYPPYPAPVPSLSPNISASMPDPCLPPAVPTPSFSHAAESYLYEPAVSPVTAGSGGAIVPDLTLAQLCQDMLYPGFPQNEKDEPVQPPPFSRHNTGKDLPSDTSVLRFFFNLGLKAYMYQMLPPVTYLAPLFQAYHHMQLKVSPSPVSWQPDNNSRPIFPSPNPSPAGSTPVSHFEVRGMVRTPSPMEVGVFGHHSVPMQMPLPIASHPPVYAGMHSVPPAGPSLQYSAPPPSVGPQHLSVPPPRHYGMEIPLPTVPPIMEGGQGEQRSLTPQVEKPFWAGQGQQHSEGGDIKPGAVPVTMERQYSSGAQAVLSGGVPSKGAETTMLANGNRREKGGGFVGSSLEDWETDKVEFGDADLKTGRSYHSQLYKSGGRHSQDDRGGFRGRGSRGRRDYTVWGRQDHRGSGGRNRVRGYNNTRQTGYPSGQFTPASQS</sequence>
<feature type="compositionally biased region" description="Polar residues" evidence="6">
    <location>
        <begin position="832"/>
        <end position="842"/>
    </location>
</feature>
<evidence type="ECO:0000259" key="8">
    <source>
        <dbReference type="PROSITE" id="PS50802"/>
    </source>
</evidence>
<proteinExistence type="predicted"/>
<feature type="compositionally biased region" description="Polar residues" evidence="6">
    <location>
        <begin position="1333"/>
        <end position="1352"/>
    </location>
</feature>
<keyword evidence="5" id="KW-0788">Thiol protease</keyword>
<feature type="region of interest" description="Disordered" evidence="6">
    <location>
        <begin position="1065"/>
        <end position="1090"/>
    </location>
</feature>
<feature type="compositionally biased region" description="Basic and acidic residues" evidence="6">
    <location>
        <begin position="1309"/>
        <end position="1323"/>
    </location>
</feature>
<feature type="compositionally biased region" description="Polar residues" evidence="6">
    <location>
        <begin position="372"/>
        <end position="395"/>
    </location>
</feature>
<feature type="region of interest" description="Disordered" evidence="6">
    <location>
        <begin position="1287"/>
        <end position="1352"/>
    </location>
</feature>
<feature type="region of interest" description="Disordered" evidence="6">
    <location>
        <begin position="372"/>
        <end position="461"/>
    </location>
</feature>
<keyword evidence="5" id="KW-0378">Hydrolase</keyword>
<dbReference type="GO" id="GO:0016579">
    <property type="term" value="P:protein deubiquitination"/>
    <property type="evidence" value="ECO:0007669"/>
    <property type="project" value="TreeGrafter"/>
</dbReference>
<feature type="compositionally biased region" description="Basic and acidic residues" evidence="6">
    <location>
        <begin position="523"/>
        <end position="550"/>
    </location>
</feature>
<evidence type="ECO:0000313" key="10">
    <source>
        <dbReference type="Proteomes" id="UP000327468"/>
    </source>
</evidence>
<organism evidence="9 10">
    <name type="scientific">Pangasianodon hypophthalmus</name>
    <name type="common">Striped catfish</name>
    <name type="synonym">Helicophagus hypophthalmus</name>
    <dbReference type="NCBI Taxonomy" id="310915"/>
    <lineage>
        <taxon>Eukaryota</taxon>
        <taxon>Metazoa</taxon>
        <taxon>Chordata</taxon>
        <taxon>Craniata</taxon>
        <taxon>Vertebrata</taxon>
        <taxon>Euteleostomi</taxon>
        <taxon>Actinopterygii</taxon>
        <taxon>Neopterygii</taxon>
        <taxon>Teleostei</taxon>
        <taxon>Ostariophysi</taxon>
        <taxon>Siluriformes</taxon>
        <taxon>Pangasiidae</taxon>
        <taxon>Pangasianodon</taxon>
    </lineage>
</organism>
<feature type="compositionally biased region" description="Polar residues" evidence="6">
    <location>
        <begin position="413"/>
        <end position="433"/>
    </location>
</feature>
<dbReference type="PANTHER" id="PTHR12419:SF9">
    <property type="entry name" value="OTU DOMAIN-CONTAINING PROTEIN 4"/>
    <property type="match status" value="1"/>
</dbReference>
<evidence type="ECO:0000256" key="3">
    <source>
        <dbReference type="ARBA" id="ARBA00022670"/>
    </source>
</evidence>
<protein>
    <recommendedName>
        <fullName evidence="2">ubiquitinyl hydrolase 1</fullName>
        <ecNumber evidence="2">3.4.19.12</ecNumber>
    </recommendedName>
</protein>
<dbReference type="PANTHER" id="PTHR12419">
    <property type="entry name" value="OTU DOMAIN CONTAINING PROTEIN"/>
    <property type="match status" value="1"/>
</dbReference>
<evidence type="ECO:0000256" key="2">
    <source>
        <dbReference type="ARBA" id="ARBA00012759"/>
    </source>
</evidence>
<gene>
    <name evidence="9" type="ORF">PHYPO_G00075130</name>
</gene>
<name>A0A5N5LVD5_PANHP</name>
<feature type="compositionally biased region" description="Polar residues" evidence="6">
    <location>
        <begin position="790"/>
        <end position="803"/>
    </location>
</feature>
<evidence type="ECO:0000256" key="5">
    <source>
        <dbReference type="ARBA" id="ARBA00022807"/>
    </source>
</evidence>
<feature type="non-terminal residue" evidence="9">
    <location>
        <position position="1"/>
    </location>
</feature>
<dbReference type="PROSITE" id="PS50304">
    <property type="entry name" value="TUDOR"/>
    <property type="match status" value="1"/>
</dbReference>
<dbReference type="GO" id="GO:0034122">
    <property type="term" value="P:negative regulation of toll-like receptor signaling pathway"/>
    <property type="evidence" value="ECO:0007669"/>
    <property type="project" value="TreeGrafter"/>
</dbReference>
<feature type="compositionally biased region" description="Low complexity" evidence="6">
    <location>
        <begin position="618"/>
        <end position="631"/>
    </location>
</feature>
<feature type="compositionally biased region" description="Low complexity" evidence="6">
    <location>
        <begin position="815"/>
        <end position="831"/>
    </location>
</feature>
<dbReference type="InterPro" id="IPR038765">
    <property type="entry name" value="Papain-like_cys_pep_sf"/>
</dbReference>
<feature type="region of interest" description="Disordered" evidence="6">
    <location>
        <begin position="489"/>
        <end position="689"/>
    </location>
</feature>
<keyword evidence="4" id="KW-0833">Ubl conjugation pathway</keyword>
<dbReference type="InterPro" id="IPR002999">
    <property type="entry name" value="Tudor"/>
</dbReference>
<dbReference type="GO" id="GO:2000660">
    <property type="term" value="P:negative regulation of interleukin-1-mediated signaling pathway"/>
    <property type="evidence" value="ECO:0007669"/>
    <property type="project" value="TreeGrafter"/>
</dbReference>
<feature type="compositionally biased region" description="Basic and acidic residues" evidence="6">
    <location>
        <begin position="497"/>
        <end position="516"/>
    </location>
</feature>
<feature type="compositionally biased region" description="Polar residues" evidence="6">
    <location>
        <begin position="1065"/>
        <end position="1074"/>
    </location>
</feature>
<keyword evidence="3" id="KW-0645">Protease</keyword>
<dbReference type="GO" id="GO:0006508">
    <property type="term" value="P:proteolysis"/>
    <property type="evidence" value="ECO:0007669"/>
    <property type="project" value="UniProtKB-KW"/>
</dbReference>
<dbReference type="GO" id="GO:0004843">
    <property type="term" value="F:cysteine-type deubiquitinase activity"/>
    <property type="evidence" value="ECO:0007669"/>
    <property type="project" value="UniProtKB-EC"/>
</dbReference>
<dbReference type="EC" id="3.4.19.12" evidence="2"/>
<dbReference type="Pfam" id="PF02338">
    <property type="entry name" value="OTU"/>
    <property type="match status" value="1"/>
</dbReference>